<comment type="caution">
    <text evidence="1">The sequence shown here is derived from an EMBL/GenBank/DDBJ whole genome shotgun (WGS) entry which is preliminary data.</text>
</comment>
<dbReference type="EMBL" id="VSRR010001092">
    <property type="protein sequence ID" value="MPC22471.1"/>
    <property type="molecule type" value="Genomic_DNA"/>
</dbReference>
<proteinExistence type="predicted"/>
<dbReference type="AlphaFoldDB" id="A0A5B7DLN3"/>
<name>A0A5B7DLN3_PORTR</name>
<gene>
    <name evidence="1" type="ORF">E2C01_015485</name>
</gene>
<sequence>MSRFAATAAAVHTNTATTRQHQLLDSIMLPACNTITTVETTLPEVGQKNTLPNCLLGKGD</sequence>
<reference evidence="1 2" key="1">
    <citation type="submission" date="2019-05" db="EMBL/GenBank/DDBJ databases">
        <title>Another draft genome of Portunus trituberculatus and its Hox gene families provides insights of decapod evolution.</title>
        <authorList>
            <person name="Jeong J.-H."/>
            <person name="Song I."/>
            <person name="Kim S."/>
            <person name="Choi T."/>
            <person name="Kim D."/>
            <person name="Ryu S."/>
            <person name="Kim W."/>
        </authorList>
    </citation>
    <scope>NUCLEOTIDE SEQUENCE [LARGE SCALE GENOMIC DNA]</scope>
    <source>
        <tissue evidence="1">Muscle</tissue>
    </source>
</reference>
<keyword evidence="2" id="KW-1185">Reference proteome</keyword>
<dbReference type="Proteomes" id="UP000324222">
    <property type="component" value="Unassembled WGS sequence"/>
</dbReference>
<evidence type="ECO:0000313" key="2">
    <source>
        <dbReference type="Proteomes" id="UP000324222"/>
    </source>
</evidence>
<accession>A0A5B7DLN3</accession>
<organism evidence="1 2">
    <name type="scientific">Portunus trituberculatus</name>
    <name type="common">Swimming crab</name>
    <name type="synonym">Neptunus trituberculatus</name>
    <dbReference type="NCBI Taxonomy" id="210409"/>
    <lineage>
        <taxon>Eukaryota</taxon>
        <taxon>Metazoa</taxon>
        <taxon>Ecdysozoa</taxon>
        <taxon>Arthropoda</taxon>
        <taxon>Crustacea</taxon>
        <taxon>Multicrustacea</taxon>
        <taxon>Malacostraca</taxon>
        <taxon>Eumalacostraca</taxon>
        <taxon>Eucarida</taxon>
        <taxon>Decapoda</taxon>
        <taxon>Pleocyemata</taxon>
        <taxon>Brachyura</taxon>
        <taxon>Eubrachyura</taxon>
        <taxon>Portunoidea</taxon>
        <taxon>Portunidae</taxon>
        <taxon>Portuninae</taxon>
        <taxon>Portunus</taxon>
    </lineage>
</organism>
<protein>
    <submittedName>
        <fullName evidence="1">Uncharacterized protein</fullName>
    </submittedName>
</protein>
<evidence type="ECO:0000313" key="1">
    <source>
        <dbReference type="EMBL" id="MPC22471.1"/>
    </source>
</evidence>